<dbReference type="KEGG" id="oxy:HCG48_18000"/>
<evidence type="ECO:0000256" key="1">
    <source>
        <dbReference type="SAM" id="Phobius"/>
    </source>
</evidence>
<name>A0A6H1U1B3_9CYAN</name>
<feature type="transmembrane region" description="Helical" evidence="1">
    <location>
        <begin position="256"/>
        <end position="279"/>
    </location>
</feature>
<keyword evidence="1" id="KW-0812">Transmembrane</keyword>
<dbReference type="EMBL" id="CP051167">
    <property type="protein sequence ID" value="QIZ72236.1"/>
    <property type="molecule type" value="Genomic_DNA"/>
</dbReference>
<reference evidence="2 3" key="1">
    <citation type="submission" date="2020-04" db="EMBL/GenBank/DDBJ databases">
        <authorList>
            <person name="Basu S."/>
            <person name="Maruthanayagam V."/>
            <person name="Chakraborty S."/>
            <person name="Pramanik A."/>
            <person name="Mukherjee J."/>
            <person name="Brink B."/>
        </authorList>
    </citation>
    <scope>NUCLEOTIDE SEQUENCE [LARGE SCALE GENOMIC DNA]</scope>
    <source>
        <strain evidence="2 3">AP17</strain>
    </source>
</reference>
<evidence type="ECO:0000313" key="3">
    <source>
        <dbReference type="Proteomes" id="UP000500857"/>
    </source>
</evidence>
<dbReference type="GO" id="GO:0016787">
    <property type="term" value="F:hydrolase activity"/>
    <property type="evidence" value="ECO:0007669"/>
    <property type="project" value="UniProtKB-KW"/>
</dbReference>
<gene>
    <name evidence="2" type="ORF">HCG48_18000</name>
</gene>
<feature type="transmembrane region" description="Helical" evidence="1">
    <location>
        <begin position="286"/>
        <end position="303"/>
    </location>
</feature>
<keyword evidence="1" id="KW-0472">Membrane</keyword>
<dbReference type="AlphaFoldDB" id="A0A6H1U1B3"/>
<feature type="transmembrane region" description="Helical" evidence="1">
    <location>
        <begin position="315"/>
        <end position="337"/>
    </location>
</feature>
<accession>A0A6H1U1B3</accession>
<protein>
    <submittedName>
        <fullName evidence="2">Alpha/beta hydrolase</fullName>
    </submittedName>
</protein>
<proteinExistence type="predicted"/>
<dbReference type="RefSeq" id="WP_168570386.1">
    <property type="nucleotide sequence ID" value="NZ_CP051167.1"/>
</dbReference>
<dbReference type="Proteomes" id="UP000500857">
    <property type="component" value="Chromosome"/>
</dbReference>
<organism evidence="2 3">
    <name type="scientific">Oxynema aestuarii AP17</name>
    <dbReference type="NCBI Taxonomy" id="2064643"/>
    <lineage>
        <taxon>Bacteria</taxon>
        <taxon>Bacillati</taxon>
        <taxon>Cyanobacteriota</taxon>
        <taxon>Cyanophyceae</taxon>
        <taxon>Oscillatoriophycideae</taxon>
        <taxon>Oscillatoriales</taxon>
        <taxon>Oscillatoriaceae</taxon>
        <taxon>Oxynema</taxon>
        <taxon>Oxynema aestuarii</taxon>
    </lineage>
</organism>
<keyword evidence="3" id="KW-1185">Reference proteome</keyword>
<sequence>MNTQITPPPLPQEWKAESVDNDSRWLESIIKNTAPFSDAWIKARIVQLTYPPPPNYHNPSRELGGDCPYLAASSIAEVLERLHDLCPDRAVYSFFDRQVDEAYITRALFAWDNHKFTQSIGRNFEVFQDRTHPNVFLVTSTATPSLDADRKLPDPGRFRPLFNVDELGAIVAERGCEQLTLRTHGYATPSKIFYPLFSQEADALTADDRISGDTRDRSRSDRALNPNQFYIGYHWPSEQPITSAGLWTDFSQHRGILWKFTFVLGGFAGILGTLIWILLKGFALPILSLGHAIPGIAQLWEWLKFGETAKVAATWYWIVPTLFLFWIVMMHGFRILVYQRDLYRAIHYGSPDLAEFFWRLDAAIAQTEVEGEGSPKHLPPIRVNAIGHSMGACLLVNTLRILSDRFGKDDLDVEIGAQLDRDDLEASYIGKYLLLDKLVLASPDIPLEFLREGRNNYVRSAMRRCRQIYLMSSDRDAVLRYMPTLGNWFIEPSIEMSGYRLGNVFLQRQNPEDPNSRYVPKIRNMFEWQEAVIPTSAYDLFRRFNYLDCSEIEAVNGIRANLTHWSGPAIDLGNMTLFVLRSLPLSLGSKLPEFDLHGGYFFTDTLTFRIIRLLIASETDSPEELQERIWEAIAGSPIRFLPSDSRLR</sequence>
<evidence type="ECO:0000313" key="2">
    <source>
        <dbReference type="EMBL" id="QIZ72236.1"/>
    </source>
</evidence>
<keyword evidence="1" id="KW-1133">Transmembrane helix</keyword>
<keyword evidence="2" id="KW-0378">Hydrolase</keyword>